<feature type="region of interest" description="Disordered" evidence="4">
    <location>
        <begin position="170"/>
        <end position="191"/>
    </location>
</feature>
<dbReference type="InterPro" id="IPR035979">
    <property type="entry name" value="RBD_domain_sf"/>
</dbReference>
<dbReference type="CDD" id="cd12692">
    <property type="entry name" value="RRM2_PTBPH3"/>
    <property type="match status" value="1"/>
</dbReference>
<proteinExistence type="predicted"/>
<dbReference type="InterPro" id="IPR000504">
    <property type="entry name" value="RRM_dom"/>
</dbReference>
<gene>
    <name evidence="6" type="ORF">DCAF_LOCUS19434</name>
</gene>
<feature type="domain" description="RRM" evidence="5">
    <location>
        <begin position="228"/>
        <end position="302"/>
    </location>
</feature>
<evidence type="ECO:0000256" key="2">
    <source>
        <dbReference type="ARBA" id="ARBA00022884"/>
    </source>
</evidence>
<keyword evidence="2 3" id="KW-0694">RNA-binding</keyword>
<dbReference type="SMART" id="SM00360">
    <property type="entry name" value="RRM"/>
    <property type="match status" value="3"/>
</dbReference>
<dbReference type="InterPro" id="IPR012677">
    <property type="entry name" value="Nucleotide-bd_a/b_plait_sf"/>
</dbReference>
<dbReference type="PROSITE" id="PS50102">
    <property type="entry name" value="RRM"/>
    <property type="match status" value="3"/>
</dbReference>
<sequence>MNDLLQLFQPFGVITKLVMLRAKNQALLQMQDVASAINALQFYTNVQPTIRGRNVYVQFSSHQELTTMDQNTQGRGDEPNRILLVTIHHMLYPITVEVLHQVFSPHGFVEKIVTFQKSAGFQALIQYQSRQCAVQARTSLQGRNIYDGCCQLDIQFSNLDELQVNYNNDRSRDFTNPNLPSEQKGRSSQQPAYGDVGMYALEMPNAAAIAAAFGGGLPPGISGTNDRCTVLVSNLNPDKIDEDKLFNLFSLYGNIVRIKLLRNKPDHALVQMGDGFQAELAVHFLKGAMLFGKRMEVNFSKHPNITQGADTHEYMNSNLNRFNRNAAKNYRYCCSPTKMIHLSTLPQDITEEEIVSLVEEHGTIVNTKLFEMNGKKQALVLFETEEEATEALVCKHATSLSGSIVRISFSQLQSIRENQ</sequence>
<dbReference type="Proteomes" id="UP001314170">
    <property type="component" value="Unassembled WGS sequence"/>
</dbReference>
<feature type="domain" description="RRM" evidence="5">
    <location>
        <begin position="338"/>
        <end position="412"/>
    </location>
</feature>
<dbReference type="GO" id="GO:0003723">
    <property type="term" value="F:RNA binding"/>
    <property type="evidence" value="ECO:0007669"/>
    <property type="project" value="UniProtKB-UniRule"/>
</dbReference>
<feature type="domain" description="RRM" evidence="5">
    <location>
        <begin position="1"/>
        <end position="62"/>
    </location>
</feature>
<evidence type="ECO:0000259" key="5">
    <source>
        <dbReference type="PROSITE" id="PS50102"/>
    </source>
</evidence>
<dbReference type="CDD" id="cd12698">
    <property type="entry name" value="RRM3_PTBPH3"/>
    <property type="match status" value="1"/>
</dbReference>
<protein>
    <recommendedName>
        <fullName evidence="5">RRM domain-containing protein</fullName>
    </recommendedName>
</protein>
<dbReference type="AlphaFoldDB" id="A0AAV1S8G6"/>
<dbReference type="PANTHER" id="PTHR15592">
    <property type="entry name" value="MATRIN 3/NUCLEAR PROTEIN 220-RELATED"/>
    <property type="match status" value="1"/>
</dbReference>
<accession>A0AAV1S8G6</accession>
<evidence type="ECO:0000256" key="1">
    <source>
        <dbReference type="ARBA" id="ARBA00022737"/>
    </source>
</evidence>
<dbReference type="SUPFAM" id="SSF54928">
    <property type="entry name" value="RNA-binding domain, RBD"/>
    <property type="match status" value="3"/>
</dbReference>
<dbReference type="InterPro" id="IPR034796">
    <property type="entry name" value="PTBPH3_RRM2"/>
</dbReference>
<dbReference type="EMBL" id="CAWUPB010001173">
    <property type="protein sequence ID" value="CAK7346756.1"/>
    <property type="molecule type" value="Genomic_DNA"/>
</dbReference>
<name>A0AAV1S8G6_9ROSI</name>
<evidence type="ECO:0000313" key="7">
    <source>
        <dbReference type="Proteomes" id="UP001314170"/>
    </source>
</evidence>
<reference evidence="6 7" key="1">
    <citation type="submission" date="2024-01" db="EMBL/GenBank/DDBJ databases">
        <authorList>
            <person name="Waweru B."/>
        </authorList>
    </citation>
    <scope>NUCLEOTIDE SEQUENCE [LARGE SCALE GENOMIC DNA]</scope>
</reference>
<comment type="caution">
    <text evidence="6">The sequence shown here is derived from an EMBL/GenBank/DDBJ whole genome shotgun (WGS) entry which is preliminary data.</text>
</comment>
<dbReference type="InterPro" id="IPR034797">
    <property type="entry name" value="PTBPH3_RRM3"/>
</dbReference>
<dbReference type="InterPro" id="IPR021790">
    <property type="entry name" value="PTBP1-like_RRM2"/>
</dbReference>
<evidence type="ECO:0000256" key="3">
    <source>
        <dbReference type="PROSITE-ProRule" id="PRU00176"/>
    </source>
</evidence>
<dbReference type="Pfam" id="PF13893">
    <property type="entry name" value="RRM_5"/>
    <property type="match status" value="1"/>
</dbReference>
<organism evidence="6 7">
    <name type="scientific">Dovyalis caffra</name>
    <dbReference type="NCBI Taxonomy" id="77055"/>
    <lineage>
        <taxon>Eukaryota</taxon>
        <taxon>Viridiplantae</taxon>
        <taxon>Streptophyta</taxon>
        <taxon>Embryophyta</taxon>
        <taxon>Tracheophyta</taxon>
        <taxon>Spermatophyta</taxon>
        <taxon>Magnoliopsida</taxon>
        <taxon>eudicotyledons</taxon>
        <taxon>Gunneridae</taxon>
        <taxon>Pentapetalae</taxon>
        <taxon>rosids</taxon>
        <taxon>fabids</taxon>
        <taxon>Malpighiales</taxon>
        <taxon>Salicaceae</taxon>
        <taxon>Flacourtieae</taxon>
        <taxon>Dovyalis</taxon>
    </lineage>
</organism>
<keyword evidence="7" id="KW-1185">Reference proteome</keyword>
<dbReference type="Pfam" id="PF11835">
    <property type="entry name" value="RRM_8"/>
    <property type="match status" value="1"/>
</dbReference>
<keyword evidence="1" id="KW-0677">Repeat</keyword>
<dbReference type="Pfam" id="PF00076">
    <property type="entry name" value="RRM_1"/>
    <property type="match status" value="1"/>
</dbReference>
<dbReference type="Gene3D" id="3.30.70.330">
    <property type="match status" value="4"/>
</dbReference>
<evidence type="ECO:0000313" key="6">
    <source>
        <dbReference type="EMBL" id="CAK7346756.1"/>
    </source>
</evidence>
<evidence type="ECO:0000256" key="4">
    <source>
        <dbReference type="SAM" id="MobiDB-lite"/>
    </source>
</evidence>